<evidence type="ECO:0000256" key="2">
    <source>
        <dbReference type="PROSITE-ProRule" id="PRU00176"/>
    </source>
</evidence>
<feature type="coiled-coil region" evidence="3">
    <location>
        <begin position="110"/>
        <end position="140"/>
    </location>
</feature>
<evidence type="ECO:0000256" key="4">
    <source>
        <dbReference type="SAM" id="MobiDB-lite"/>
    </source>
</evidence>
<reference evidence="6 7" key="1">
    <citation type="submission" date="2014-04" db="EMBL/GenBank/DDBJ databases">
        <title>Evolutionary Origins and Diversification of the Mycorrhizal Mutualists.</title>
        <authorList>
            <consortium name="DOE Joint Genome Institute"/>
            <consortium name="Mycorrhizal Genomics Consortium"/>
            <person name="Kohler A."/>
            <person name="Kuo A."/>
            <person name="Nagy L.G."/>
            <person name="Floudas D."/>
            <person name="Copeland A."/>
            <person name="Barry K.W."/>
            <person name="Cichocki N."/>
            <person name="Veneault-Fourrey C."/>
            <person name="LaButti K."/>
            <person name="Lindquist E.A."/>
            <person name="Lipzen A."/>
            <person name="Lundell T."/>
            <person name="Morin E."/>
            <person name="Murat C."/>
            <person name="Riley R."/>
            <person name="Ohm R."/>
            <person name="Sun H."/>
            <person name="Tunlid A."/>
            <person name="Henrissat B."/>
            <person name="Grigoriev I.V."/>
            <person name="Hibbett D.S."/>
            <person name="Martin F."/>
        </authorList>
    </citation>
    <scope>NUCLEOTIDE SEQUENCE [LARGE SCALE GENOMIC DNA]</scope>
    <source>
        <strain evidence="6 7">Koide BX008</strain>
    </source>
</reference>
<dbReference type="PANTHER" id="PTHR48029:SF1">
    <property type="entry name" value="NUCLEOLAR PROTEIN 8"/>
    <property type="match status" value="1"/>
</dbReference>
<evidence type="ECO:0000259" key="5">
    <source>
        <dbReference type="PROSITE" id="PS50102"/>
    </source>
</evidence>
<evidence type="ECO:0000256" key="1">
    <source>
        <dbReference type="ARBA" id="ARBA00022884"/>
    </source>
</evidence>
<dbReference type="InParanoid" id="A0A0C2WRV5"/>
<dbReference type="PANTHER" id="PTHR48029">
    <property type="entry name" value="NUCLEOLAR PROTEIN 8"/>
    <property type="match status" value="1"/>
</dbReference>
<feature type="domain" description="RRM" evidence="5">
    <location>
        <begin position="8"/>
        <end position="88"/>
    </location>
</feature>
<dbReference type="Gene3D" id="3.30.70.330">
    <property type="match status" value="1"/>
</dbReference>
<feature type="compositionally biased region" description="Polar residues" evidence="4">
    <location>
        <begin position="310"/>
        <end position="325"/>
    </location>
</feature>
<proteinExistence type="predicted"/>
<dbReference type="InterPro" id="IPR012677">
    <property type="entry name" value="Nucleotide-bd_a/b_plait_sf"/>
</dbReference>
<gene>
    <name evidence="6" type="ORF">M378DRAFT_186711</name>
</gene>
<evidence type="ECO:0000256" key="3">
    <source>
        <dbReference type="SAM" id="Coils"/>
    </source>
</evidence>
<dbReference type="Proteomes" id="UP000054549">
    <property type="component" value="Unassembled WGS sequence"/>
</dbReference>
<sequence>MEEPLITKRLHISGLTPALTGTDISQRLSSFGTVKAVDGFDLLDGVGRQRKFGFVTIETTSSKFTKCCNSLSGSTWKGSKLRIGEAKPDFRERQVSFSLTKAHVLICFVSYSIETENAAAKRAVEQLEEDKRARKKQKLQKYGAVHATDMSLVTKENAPERPGWVVTPLGRVVQPIKMRPARPLADTDTKTDKGKEKGQEKAKKRRTGPGKAVARARRKTIDMLKYGSVHLKGVFVDVAVPGGYSAGKYDVPPTVPERVDSSDEDADAMATESDATEGRVEEGEDSEDTSSDNTDHESESVDHDDDSRSLNQPEDSPSKNKSSMTTTTINKLKELFAPQAENEGFSLLGHLDLDLELDGDVPFPTTTEEPHPQPSQITETIPITIPTQVKSNRTVVAIQLDPKQPLFFPLPSSSTLMGPNKGKHKDLFDIAKENGWNWRDPSVAFYRTETEDEIRKRWETSKVELTREWKRRWKEAGKMSRRKFGGTAPGDGE</sequence>
<dbReference type="STRING" id="946122.A0A0C2WRV5"/>
<dbReference type="InterPro" id="IPR000504">
    <property type="entry name" value="RRM_dom"/>
</dbReference>
<feature type="compositionally biased region" description="Basic and acidic residues" evidence="4">
    <location>
        <begin position="185"/>
        <end position="201"/>
    </location>
</feature>
<keyword evidence="1 2" id="KW-0694">RNA-binding</keyword>
<evidence type="ECO:0000313" key="6">
    <source>
        <dbReference type="EMBL" id="KIL64407.1"/>
    </source>
</evidence>
<dbReference type="SUPFAM" id="SSF54928">
    <property type="entry name" value="RNA-binding domain, RBD"/>
    <property type="match status" value="1"/>
</dbReference>
<keyword evidence="3" id="KW-0175">Coiled coil</keyword>
<dbReference type="PROSITE" id="PS50102">
    <property type="entry name" value="RRM"/>
    <property type="match status" value="1"/>
</dbReference>
<protein>
    <recommendedName>
        <fullName evidence="5">RRM domain-containing protein</fullName>
    </recommendedName>
</protein>
<feature type="region of interest" description="Disordered" evidence="4">
    <location>
        <begin position="244"/>
        <end position="325"/>
    </location>
</feature>
<keyword evidence="7" id="KW-1185">Reference proteome</keyword>
<feature type="region of interest" description="Disordered" evidence="4">
    <location>
        <begin position="176"/>
        <end position="216"/>
    </location>
</feature>
<dbReference type="AlphaFoldDB" id="A0A0C2WRV5"/>
<name>A0A0C2WRV5_AMAMK</name>
<feature type="compositionally biased region" description="Basic and acidic residues" evidence="4">
    <location>
        <begin position="293"/>
        <end position="308"/>
    </location>
</feature>
<feature type="compositionally biased region" description="Basic residues" evidence="4">
    <location>
        <begin position="202"/>
        <end position="216"/>
    </location>
</feature>
<organism evidence="6 7">
    <name type="scientific">Amanita muscaria (strain Koide BX008)</name>
    <dbReference type="NCBI Taxonomy" id="946122"/>
    <lineage>
        <taxon>Eukaryota</taxon>
        <taxon>Fungi</taxon>
        <taxon>Dikarya</taxon>
        <taxon>Basidiomycota</taxon>
        <taxon>Agaricomycotina</taxon>
        <taxon>Agaricomycetes</taxon>
        <taxon>Agaricomycetidae</taxon>
        <taxon>Agaricales</taxon>
        <taxon>Pluteineae</taxon>
        <taxon>Amanitaceae</taxon>
        <taxon>Amanita</taxon>
    </lineage>
</organism>
<dbReference type="InterPro" id="IPR035979">
    <property type="entry name" value="RBD_domain_sf"/>
</dbReference>
<dbReference type="GO" id="GO:0003723">
    <property type="term" value="F:RNA binding"/>
    <property type="evidence" value="ECO:0007669"/>
    <property type="project" value="UniProtKB-UniRule"/>
</dbReference>
<dbReference type="OrthoDB" id="21643at2759"/>
<accession>A0A0C2WRV5</accession>
<dbReference type="HOGENOM" id="CLU_037780_0_0_1"/>
<dbReference type="EMBL" id="KN818249">
    <property type="protein sequence ID" value="KIL64407.1"/>
    <property type="molecule type" value="Genomic_DNA"/>
</dbReference>
<evidence type="ECO:0000313" key="7">
    <source>
        <dbReference type="Proteomes" id="UP000054549"/>
    </source>
</evidence>